<dbReference type="PANTHER" id="PTHR35861">
    <property type="match status" value="1"/>
</dbReference>
<evidence type="ECO:0000259" key="2">
    <source>
        <dbReference type="Pfam" id="PF04984"/>
    </source>
</evidence>
<comment type="caution">
    <text evidence="4">The sequence shown here is derived from an EMBL/GenBank/DDBJ whole genome shotgun (WGS) entry which is preliminary data.</text>
</comment>
<dbReference type="Pfam" id="PF17482">
    <property type="entry name" value="Phage_sheath_1C"/>
    <property type="match status" value="1"/>
</dbReference>
<feature type="domain" description="Tail sheath protein C-terminal" evidence="3">
    <location>
        <begin position="611"/>
        <end position="716"/>
    </location>
</feature>
<dbReference type="RefSeq" id="WP_067703310.1">
    <property type="nucleotide sequence ID" value="NZ_LLZH01000312.1"/>
</dbReference>
<dbReference type="EMBL" id="LLZH01000312">
    <property type="protein sequence ID" value="KUL25591.1"/>
    <property type="molecule type" value="Genomic_DNA"/>
</dbReference>
<dbReference type="Gene3D" id="3.40.50.11780">
    <property type="match status" value="2"/>
</dbReference>
<protein>
    <submittedName>
        <fullName evidence="4">Uncharacterized protein</fullName>
    </submittedName>
</protein>
<dbReference type="InterPro" id="IPR052042">
    <property type="entry name" value="Tail_sheath_structural"/>
</dbReference>
<gene>
    <name evidence="4" type="ORF">ADL15_40310</name>
</gene>
<organism evidence="4 5">
    <name type="scientific">Actinoplanes awajinensis subsp. mycoplanecinus</name>
    <dbReference type="NCBI Taxonomy" id="135947"/>
    <lineage>
        <taxon>Bacteria</taxon>
        <taxon>Bacillati</taxon>
        <taxon>Actinomycetota</taxon>
        <taxon>Actinomycetes</taxon>
        <taxon>Micromonosporales</taxon>
        <taxon>Micromonosporaceae</taxon>
        <taxon>Actinoplanes</taxon>
    </lineage>
</organism>
<dbReference type="PANTHER" id="PTHR35861:SF1">
    <property type="entry name" value="PHAGE TAIL SHEATH PROTEIN"/>
    <property type="match status" value="1"/>
</dbReference>
<dbReference type="InterPro" id="IPR020287">
    <property type="entry name" value="Tail_sheath_C"/>
</dbReference>
<accession>A0A101JEY1</accession>
<comment type="similarity">
    <text evidence="1">Belongs to the myoviridae tail sheath protein family.</text>
</comment>
<dbReference type="Pfam" id="PF04984">
    <property type="entry name" value="Phage_sheath_1"/>
    <property type="match status" value="1"/>
</dbReference>
<evidence type="ECO:0000313" key="5">
    <source>
        <dbReference type="Proteomes" id="UP000053244"/>
    </source>
</evidence>
<evidence type="ECO:0000313" key="4">
    <source>
        <dbReference type="EMBL" id="KUL25591.1"/>
    </source>
</evidence>
<dbReference type="Proteomes" id="UP000053244">
    <property type="component" value="Unassembled WGS sequence"/>
</dbReference>
<dbReference type="OrthoDB" id="9767864at2"/>
<sequence>MSLNLGINVIETDGRAVPSIEPAPTSVAGFIVRTQRGVLRDQPVMVTSWRQFQEQFGGYVPGAYGAYAVRGFFDNGGSTAWITRVTNEIPAAVAAHVDSAKGPWDLGDSTEVTVSAEQLRTSVKVLFTGTPAVLDGGAGPFDLRSPSEGQDQTLDLTVNGRDLTYRFTAEHFGDLAAVTVEAVAAALNRDLPGIQAWTDARGLHLRTDRRGKTAELASGGTAAATLGLSPVAKAKDNVGDLARVDAAEAVEVFSRALDHTDLSVFADDGRVVIAHPTPGSTHTLQVQDAQQRFGFVSHAGSDGTDGTQVARPSWRAWTLDGQTVLTVRAGYRGAADPGKWGSALRVIIGPAKAGPELLDLEVQRLRPGMPPSDSEAYAAVETWPALSPDPADRRWIERVLNNSSSGSRFITVASTAGVTVPVPPAPVSLDLDQGADDAFATGRTAAAYKNAMDRFATVPIQLLCCPESDDSQVIAAGLAHCATQGDRMFVGHSAAGDDATAARAFAQEQRADKVYGALYFPWIMVADPGSGEPMPIPPDGHVLGVYARTERERGVWKAPAGNAAQIVGALGVAAELSDVDHTDLVTNASLNAIRYLPGLGIVIDSSRTLSTNTLWRYVSVRLLFNFVKSSLRTGLRWTVQEPITEALWRRVEHNTVRPFLMGLWRRGAFGPGTPEQVFDVKCDAENNPPADVQQGRLTVEVYFYPSRPAETVVITVGQQEGGGSATES</sequence>
<proteinExistence type="inferred from homology"/>
<evidence type="ECO:0000259" key="3">
    <source>
        <dbReference type="Pfam" id="PF17482"/>
    </source>
</evidence>
<feature type="domain" description="Tail sheath protein subtilisin-like" evidence="2">
    <location>
        <begin position="442"/>
        <end position="608"/>
    </location>
</feature>
<dbReference type="AlphaFoldDB" id="A0A101JEY1"/>
<keyword evidence="5" id="KW-1185">Reference proteome</keyword>
<dbReference type="InterPro" id="IPR035089">
    <property type="entry name" value="Phage_sheath_subtilisin"/>
</dbReference>
<name>A0A101JEY1_9ACTN</name>
<reference evidence="4 5" key="1">
    <citation type="submission" date="2015-10" db="EMBL/GenBank/DDBJ databases">
        <authorList>
            <person name="Gilbert D.G."/>
        </authorList>
    </citation>
    <scope>NUCLEOTIDE SEQUENCE [LARGE SCALE GENOMIC DNA]</scope>
    <source>
        <strain evidence="4 5">NRRL B-16712</strain>
    </source>
</reference>
<evidence type="ECO:0000256" key="1">
    <source>
        <dbReference type="ARBA" id="ARBA00008005"/>
    </source>
</evidence>